<dbReference type="PANTHER" id="PTHR30629">
    <property type="entry name" value="PROPHAGE INTEGRASE"/>
    <property type="match status" value="1"/>
</dbReference>
<keyword evidence="7" id="KW-1185">Reference proteome</keyword>
<name>A0A285NHT6_9HYPH</name>
<evidence type="ECO:0000259" key="5">
    <source>
        <dbReference type="PROSITE" id="PS51898"/>
    </source>
</evidence>
<reference evidence="6 7" key="1">
    <citation type="submission" date="2017-09" db="EMBL/GenBank/DDBJ databases">
        <authorList>
            <person name="Ehlers B."/>
            <person name="Leendertz F.H."/>
        </authorList>
    </citation>
    <scope>NUCLEOTIDE SEQUENCE [LARGE SCALE GENOMIC DNA]</scope>
    <source>
        <strain evidence="6 7">DSM 18289</strain>
    </source>
</reference>
<dbReference type="GO" id="GO:0015074">
    <property type="term" value="P:DNA integration"/>
    <property type="evidence" value="ECO:0007669"/>
    <property type="project" value="UniProtKB-KW"/>
</dbReference>
<proteinExistence type="inferred from homology"/>
<accession>A0A285NHT6</accession>
<dbReference type="Proteomes" id="UP000219439">
    <property type="component" value="Unassembled WGS sequence"/>
</dbReference>
<protein>
    <submittedName>
        <fullName evidence="6">Site-specific recombinase XerD</fullName>
    </submittedName>
</protein>
<dbReference type="GO" id="GO:0006310">
    <property type="term" value="P:DNA recombination"/>
    <property type="evidence" value="ECO:0007669"/>
    <property type="project" value="UniProtKB-KW"/>
</dbReference>
<feature type="domain" description="Tyr recombinase" evidence="5">
    <location>
        <begin position="166"/>
        <end position="336"/>
    </location>
</feature>
<evidence type="ECO:0000256" key="1">
    <source>
        <dbReference type="ARBA" id="ARBA00008857"/>
    </source>
</evidence>
<evidence type="ECO:0000256" key="4">
    <source>
        <dbReference type="ARBA" id="ARBA00023172"/>
    </source>
</evidence>
<dbReference type="Gene3D" id="1.10.443.10">
    <property type="entry name" value="Intergrase catalytic core"/>
    <property type="match status" value="1"/>
</dbReference>
<dbReference type="PROSITE" id="PS51898">
    <property type="entry name" value="TYR_RECOMBINASE"/>
    <property type="match status" value="1"/>
</dbReference>
<dbReference type="InterPro" id="IPR050808">
    <property type="entry name" value="Phage_Integrase"/>
</dbReference>
<dbReference type="EMBL" id="OBEL01000001">
    <property type="protein sequence ID" value="SNZ07436.1"/>
    <property type="molecule type" value="Genomic_DNA"/>
</dbReference>
<dbReference type="Gene3D" id="1.10.150.130">
    <property type="match status" value="1"/>
</dbReference>
<dbReference type="RefSeq" id="WP_097152220.1">
    <property type="nucleotide sequence ID" value="NZ_OBEL01000001.1"/>
</dbReference>
<dbReference type="PANTHER" id="PTHR30629:SF2">
    <property type="entry name" value="PROPHAGE INTEGRASE INTS-RELATED"/>
    <property type="match status" value="1"/>
</dbReference>
<dbReference type="AlphaFoldDB" id="A0A285NHT6"/>
<evidence type="ECO:0000256" key="2">
    <source>
        <dbReference type="ARBA" id="ARBA00022908"/>
    </source>
</evidence>
<keyword evidence="2" id="KW-0229">DNA integration</keyword>
<organism evidence="6 7">
    <name type="scientific">Cohaesibacter gelatinilyticus</name>
    <dbReference type="NCBI Taxonomy" id="372072"/>
    <lineage>
        <taxon>Bacteria</taxon>
        <taxon>Pseudomonadati</taxon>
        <taxon>Pseudomonadota</taxon>
        <taxon>Alphaproteobacteria</taxon>
        <taxon>Hyphomicrobiales</taxon>
        <taxon>Cohaesibacteraceae</taxon>
    </lineage>
</organism>
<dbReference type="OrthoDB" id="7873969at2"/>
<sequence length="339" mass="38707">MKLKNPYPGITRIIDRHGKTRWRFRKKGCVSGYIKGAYGSKEFEASYQAALNNKPHTISKSRATPGTFDWLIEQYLRSADYALLSPTTRKNLFGEIRRFRQEHGHRRVAQLRPKHVEALVLKKMNTPAAANKLKKLITRLCRYAIKLEIITSNPAQDVKKIKENEDGYHTWTESEISRFLEHHGEASTASMVLHLILYTGAARQDVNRMGWTSIYDNRIFYNRGKTGERVDLPLHAKLEKFLINIPKDRKTFISQVKSAGEGYTTESFGNWFGDRCREAGVPGRAHGLRKAGATQLAEAGGTEYEVMTFLGHKTPHEARKYVQAANRKKMADNAMAKRK</sequence>
<dbReference type="SUPFAM" id="SSF56349">
    <property type="entry name" value="DNA breaking-rejoining enzymes"/>
    <property type="match status" value="1"/>
</dbReference>
<dbReference type="InterPro" id="IPR013762">
    <property type="entry name" value="Integrase-like_cat_sf"/>
</dbReference>
<evidence type="ECO:0000256" key="3">
    <source>
        <dbReference type="ARBA" id="ARBA00023125"/>
    </source>
</evidence>
<keyword evidence="3" id="KW-0238">DNA-binding</keyword>
<dbReference type="InterPro" id="IPR002104">
    <property type="entry name" value="Integrase_catalytic"/>
</dbReference>
<dbReference type="GO" id="GO:0003677">
    <property type="term" value="F:DNA binding"/>
    <property type="evidence" value="ECO:0007669"/>
    <property type="project" value="UniProtKB-KW"/>
</dbReference>
<gene>
    <name evidence="6" type="ORF">SAMN06265368_0957</name>
</gene>
<keyword evidence="4" id="KW-0233">DNA recombination</keyword>
<comment type="similarity">
    <text evidence="1">Belongs to the 'phage' integrase family.</text>
</comment>
<evidence type="ECO:0000313" key="6">
    <source>
        <dbReference type="EMBL" id="SNZ07436.1"/>
    </source>
</evidence>
<dbReference type="InterPro" id="IPR010998">
    <property type="entry name" value="Integrase_recombinase_N"/>
</dbReference>
<evidence type="ECO:0000313" key="7">
    <source>
        <dbReference type="Proteomes" id="UP000219439"/>
    </source>
</evidence>
<dbReference type="InterPro" id="IPR011010">
    <property type="entry name" value="DNA_brk_join_enz"/>
</dbReference>
<dbReference type="Pfam" id="PF00589">
    <property type="entry name" value="Phage_integrase"/>
    <property type="match status" value="1"/>
</dbReference>